<proteinExistence type="predicted"/>
<keyword evidence="2" id="KW-1185">Reference proteome</keyword>
<evidence type="ECO:0000313" key="2">
    <source>
        <dbReference type="Proteomes" id="UP000233837"/>
    </source>
</evidence>
<protein>
    <submittedName>
        <fullName evidence="1">Uncharacterized protein</fullName>
    </submittedName>
</protein>
<name>A0A2I0W4B9_9ASPA</name>
<reference evidence="1 2" key="2">
    <citation type="journal article" date="2017" name="Nature">
        <title>The Apostasia genome and the evolution of orchids.</title>
        <authorList>
            <person name="Zhang G.Q."/>
            <person name="Liu K.W."/>
            <person name="Li Z."/>
            <person name="Lohaus R."/>
            <person name="Hsiao Y.Y."/>
            <person name="Niu S.C."/>
            <person name="Wang J.Y."/>
            <person name="Lin Y.C."/>
            <person name="Xu Q."/>
            <person name="Chen L.J."/>
            <person name="Yoshida K."/>
            <person name="Fujiwara S."/>
            <person name="Wang Z.W."/>
            <person name="Zhang Y.Q."/>
            <person name="Mitsuda N."/>
            <person name="Wang M."/>
            <person name="Liu G.H."/>
            <person name="Pecoraro L."/>
            <person name="Huang H.X."/>
            <person name="Xiao X.J."/>
            <person name="Lin M."/>
            <person name="Wu X.Y."/>
            <person name="Wu W.L."/>
            <person name="Chen Y.Y."/>
            <person name="Chang S.B."/>
            <person name="Sakamoto S."/>
            <person name="Ohme-Takagi M."/>
            <person name="Yagi M."/>
            <person name="Zeng S.J."/>
            <person name="Shen C.Y."/>
            <person name="Yeh C.M."/>
            <person name="Luo Y.B."/>
            <person name="Tsai W.C."/>
            <person name="Van de Peer Y."/>
            <person name="Liu Z.J."/>
        </authorList>
    </citation>
    <scope>NUCLEOTIDE SEQUENCE [LARGE SCALE GENOMIC DNA]</scope>
    <source>
        <tissue evidence="1">The whole plant</tissue>
    </source>
</reference>
<dbReference type="Proteomes" id="UP000233837">
    <property type="component" value="Unassembled WGS sequence"/>
</dbReference>
<gene>
    <name evidence="1" type="ORF">MA16_Dca026672</name>
</gene>
<accession>A0A2I0W4B9</accession>
<reference evidence="1 2" key="1">
    <citation type="journal article" date="2016" name="Sci. Rep.">
        <title>The Dendrobium catenatum Lindl. genome sequence provides insights into polysaccharide synthase, floral development and adaptive evolution.</title>
        <authorList>
            <person name="Zhang G.Q."/>
            <person name="Xu Q."/>
            <person name="Bian C."/>
            <person name="Tsai W.C."/>
            <person name="Yeh C.M."/>
            <person name="Liu K.W."/>
            <person name="Yoshida K."/>
            <person name="Zhang L.S."/>
            <person name="Chang S.B."/>
            <person name="Chen F."/>
            <person name="Shi Y."/>
            <person name="Su Y.Y."/>
            <person name="Zhang Y.Q."/>
            <person name="Chen L.J."/>
            <person name="Yin Y."/>
            <person name="Lin M."/>
            <person name="Huang H."/>
            <person name="Deng H."/>
            <person name="Wang Z.W."/>
            <person name="Zhu S.L."/>
            <person name="Zhao X."/>
            <person name="Deng C."/>
            <person name="Niu S.C."/>
            <person name="Huang J."/>
            <person name="Wang M."/>
            <person name="Liu G.H."/>
            <person name="Yang H.J."/>
            <person name="Xiao X.J."/>
            <person name="Hsiao Y.Y."/>
            <person name="Wu W.L."/>
            <person name="Chen Y.Y."/>
            <person name="Mitsuda N."/>
            <person name="Ohme-Takagi M."/>
            <person name="Luo Y.B."/>
            <person name="Van de Peer Y."/>
            <person name="Liu Z.J."/>
        </authorList>
    </citation>
    <scope>NUCLEOTIDE SEQUENCE [LARGE SCALE GENOMIC DNA]</scope>
    <source>
        <tissue evidence="1">The whole plant</tissue>
    </source>
</reference>
<evidence type="ECO:0000313" key="1">
    <source>
        <dbReference type="EMBL" id="PKU70504.1"/>
    </source>
</evidence>
<dbReference type="AlphaFoldDB" id="A0A2I0W4B9"/>
<sequence>MNLLDFLDLHDKSPSQTISPPSLNWKGLLTSHTTLAVKFALRYIPSSEEKVYFFGEEIYDGS</sequence>
<dbReference type="EMBL" id="KZ502932">
    <property type="protein sequence ID" value="PKU70504.1"/>
    <property type="molecule type" value="Genomic_DNA"/>
</dbReference>
<organism evidence="1 2">
    <name type="scientific">Dendrobium catenatum</name>
    <dbReference type="NCBI Taxonomy" id="906689"/>
    <lineage>
        <taxon>Eukaryota</taxon>
        <taxon>Viridiplantae</taxon>
        <taxon>Streptophyta</taxon>
        <taxon>Embryophyta</taxon>
        <taxon>Tracheophyta</taxon>
        <taxon>Spermatophyta</taxon>
        <taxon>Magnoliopsida</taxon>
        <taxon>Liliopsida</taxon>
        <taxon>Asparagales</taxon>
        <taxon>Orchidaceae</taxon>
        <taxon>Epidendroideae</taxon>
        <taxon>Malaxideae</taxon>
        <taxon>Dendrobiinae</taxon>
        <taxon>Dendrobium</taxon>
    </lineage>
</organism>